<dbReference type="AlphaFoldDB" id="A0A1X0NX41"/>
<organism evidence="4 5">
    <name type="scientific">Trypanosoma theileri</name>
    <dbReference type="NCBI Taxonomy" id="67003"/>
    <lineage>
        <taxon>Eukaryota</taxon>
        <taxon>Discoba</taxon>
        <taxon>Euglenozoa</taxon>
        <taxon>Kinetoplastea</taxon>
        <taxon>Metakinetoplastina</taxon>
        <taxon>Trypanosomatida</taxon>
        <taxon>Trypanosomatidae</taxon>
        <taxon>Trypanosoma</taxon>
    </lineage>
</organism>
<feature type="chain" id="PRO_5013072150" description="GOLD domain-containing protein" evidence="2">
    <location>
        <begin position="38"/>
        <end position="244"/>
    </location>
</feature>
<evidence type="ECO:0000313" key="4">
    <source>
        <dbReference type="EMBL" id="ORC88680.1"/>
    </source>
</evidence>
<dbReference type="Pfam" id="PF01105">
    <property type="entry name" value="EMP24_GP25L"/>
    <property type="match status" value="1"/>
</dbReference>
<dbReference type="Proteomes" id="UP000192257">
    <property type="component" value="Unassembled WGS sequence"/>
</dbReference>
<evidence type="ECO:0000256" key="2">
    <source>
        <dbReference type="SAM" id="SignalP"/>
    </source>
</evidence>
<keyword evidence="5" id="KW-1185">Reference proteome</keyword>
<keyword evidence="1" id="KW-1133">Transmembrane helix</keyword>
<dbReference type="VEuPathDB" id="TriTrypDB:TM35_000151110"/>
<sequence>MPQYQYQPQHHRPPHSRFLSILFLLLLTLHLQSRSNGDLIIMGAAAFRFTAQPGRKCFTAELPEPGRYIVHYRMPRSLTPLVSVAVSTRNGRALLEHPTAVPNARDVITVNEANDNTIAVCFHISSKAPLTAAAMHITLDVMDAEEAELTRQKRQSYSTSSPIGVGVGKASGAMQQMQYIFNTVMQIRLVYIRLLSVDEDIRYSFDDMNAVAWLYVYLFAAVALLIALVGYFRLRLYFLRRKYI</sequence>
<keyword evidence="1" id="KW-0472">Membrane</keyword>
<gene>
    <name evidence="4" type="ORF">TM35_000151110</name>
</gene>
<dbReference type="InterPro" id="IPR009038">
    <property type="entry name" value="GOLD_dom"/>
</dbReference>
<comment type="caution">
    <text evidence="4">The sequence shown here is derived from an EMBL/GenBank/DDBJ whole genome shotgun (WGS) entry which is preliminary data.</text>
</comment>
<accession>A0A1X0NX41</accession>
<feature type="transmembrane region" description="Helical" evidence="1">
    <location>
        <begin position="212"/>
        <end position="232"/>
    </location>
</feature>
<evidence type="ECO:0000259" key="3">
    <source>
        <dbReference type="Pfam" id="PF01105"/>
    </source>
</evidence>
<keyword evidence="2" id="KW-0732">Signal</keyword>
<name>A0A1X0NX41_9TRYP</name>
<evidence type="ECO:0000313" key="5">
    <source>
        <dbReference type="Proteomes" id="UP000192257"/>
    </source>
</evidence>
<proteinExistence type="predicted"/>
<dbReference type="GeneID" id="39985543"/>
<keyword evidence="1" id="KW-0812">Transmembrane</keyword>
<feature type="domain" description="GOLD" evidence="3">
    <location>
        <begin position="46"/>
        <end position="238"/>
    </location>
</feature>
<reference evidence="4 5" key="1">
    <citation type="submission" date="2017-03" db="EMBL/GenBank/DDBJ databases">
        <title>An alternative strategy for trypanosome survival in the mammalian bloodstream revealed through genome and transcriptome analysis of the ubiquitous bovine parasite Trypanosoma (Megatrypanum) theileri.</title>
        <authorList>
            <person name="Kelly S."/>
            <person name="Ivens A."/>
            <person name="Mott A."/>
            <person name="O'Neill E."/>
            <person name="Emms D."/>
            <person name="Macleod O."/>
            <person name="Voorheis P."/>
            <person name="Matthews J."/>
            <person name="Matthews K."/>
            <person name="Carrington M."/>
        </authorList>
    </citation>
    <scope>NUCLEOTIDE SEQUENCE [LARGE SCALE GENOMIC DNA]</scope>
    <source>
        <strain evidence="4">Edinburgh</strain>
    </source>
</reference>
<protein>
    <recommendedName>
        <fullName evidence="3">GOLD domain-containing protein</fullName>
    </recommendedName>
</protein>
<feature type="signal peptide" evidence="2">
    <location>
        <begin position="1"/>
        <end position="37"/>
    </location>
</feature>
<dbReference type="RefSeq" id="XP_028882746.1">
    <property type="nucleotide sequence ID" value="XM_029025763.1"/>
</dbReference>
<dbReference type="OrthoDB" id="759142at2759"/>
<evidence type="ECO:0000256" key="1">
    <source>
        <dbReference type="SAM" id="Phobius"/>
    </source>
</evidence>
<dbReference type="EMBL" id="NBCO01000015">
    <property type="protein sequence ID" value="ORC88680.1"/>
    <property type="molecule type" value="Genomic_DNA"/>
</dbReference>